<dbReference type="WBParaSite" id="ALUE_0000765901-mRNA-1">
    <property type="protein sequence ID" value="ALUE_0000765901-mRNA-1"/>
    <property type="gene ID" value="ALUE_0000765901"/>
</dbReference>
<evidence type="ECO:0000313" key="1">
    <source>
        <dbReference type="Proteomes" id="UP000036681"/>
    </source>
</evidence>
<reference evidence="2" key="1">
    <citation type="submission" date="2017-02" db="UniProtKB">
        <authorList>
            <consortium name="WormBaseParasite"/>
        </authorList>
    </citation>
    <scope>IDENTIFICATION</scope>
</reference>
<protein>
    <submittedName>
        <fullName evidence="2">DUF4371 domain-containing protein</fullName>
    </submittedName>
</protein>
<sequence length="91" mass="10297">MTVLEKELDKMDSSANFVQHRKASLNAKKTLSRFIGEVTSHFQAASSLHCTIEENNYAQLNEYKQLTRVAVECVDESHFMLTRNASATMSI</sequence>
<dbReference type="AlphaFoldDB" id="A0A0M3HWT4"/>
<accession>A0A0M3HWT4</accession>
<organism evidence="1 2">
    <name type="scientific">Ascaris lumbricoides</name>
    <name type="common">Giant roundworm</name>
    <dbReference type="NCBI Taxonomy" id="6252"/>
    <lineage>
        <taxon>Eukaryota</taxon>
        <taxon>Metazoa</taxon>
        <taxon>Ecdysozoa</taxon>
        <taxon>Nematoda</taxon>
        <taxon>Chromadorea</taxon>
        <taxon>Rhabditida</taxon>
        <taxon>Spirurina</taxon>
        <taxon>Ascaridomorpha</taxon>
        <taxon>Ascaridoidea</taxon>
        <taxon>Ascarididae</taxon>
        <taxon>Ascaris</taxon>
    </lineage>
</organism>
<proteinExistence type="predicted"/>
<keyword evidence="1" id="KW-1185">Reference proteome</keyword>
<evidence type="ECO:0000313" key="2">
    <source>
        <dbReference type="WBParaSite" id="ALUE_0000765901-mRNA-1"/>
    </source>
</evidence>
<name>A0A0M3HWT4_ASCLU</name>
<dbReference type="Proteomes" id="UP000036681">
    <property type="component" value="Unplaced"/>
</dbReference>